<evidence type="ECO:0000313" key="4">
    <source>
        <dbReference type="Proteomes" id="UP001320420"/>
    </source>
</evidence>
<dbReference type="InterPro" id="IPR036526">
    <property type="entry name" value="C-N_Hydrolase_sf"/>
</dbReference>
<protein>
    <recommendedName>
        <fullName evidence="2">CN hydrolase domain-containing protein</fullName>
    </recommendedName>
</protein>
<evidence type="ECO:0000256" key="1">
    <source>
        <dbReference type="ARBA" id="ARBA00022801"/>
    </source>
</evidence>
<feature type="domain" description="CN hydrolase" evidence="2">
    <location>
        <begin position="10"/>
        <end position="328"/>
    </location>
</feature>
<name>A0AAN9UYU7_9PEZI</name>
<dbReference type="GO" id="GO:0016811">
    <property type="term" value="F:hydrolase activity, acting on carbon-nitrogen (but not peptide) bonds, in linear amides"/>
    <property type="evidence" value="ECO:0007669"/>
    <property type="project" value="TreeGrafter"/>
</dbReference>
<reference evidence="3 4" key="1">
    <citation type="submission" date="2024-02" db="EMBL/GenBank/DDBJ databases">
        <title>De novo assembly and annotation of 12 fungi associated with fruit tree decline syndrome in Ontario, Canada.</title>
        <authorList>
            <person name="Sulman M."/>
            <person name="Ellouze W."/>
            <person name="Ilyukhin E."/>
        </authorList>
    </citation>
    <scope>NUCLEOTIDE SEQUENCE [LARGE SCALE GENOMIC DNA]</scope>
    <source>
        <strain evidence="3 4">M11/M66-122</strain>
    </source>
</reference>
<evidence type="ECO:0000259" key="2">
    <source>
        <dbReference type="PROSITE" id="PS50263"/>
    </source>
</evidence>
<dbReference type="PANTHER" id="PTHR43674:SF12">
    <property type="entry name" value="NITRILASE C965.09-RELATED"/>
    <property type="match status" value="1"/>
</dbReference>
<dbReference type="InterPro" id="IPR003010">
    <property type="entry name" value="C-N_Hydrolase"/>
</dbReference>
<dbReference type="Proteomes" id="UP001320420">
    <property type="component" value="Unassembled WGS sequence"/>
</dbReference>
<dbReference type="EMBL" id="JAKJXP020000045">
    <property type="protein sequence ID" value="KAK7751769.1"/>
    <property type="molecule type" value="Genomic_DNA"/>
</dbReference>
<dbReference type="PANTHER" id="PTHR43674">
    <property type="entry name" value="NITRILASE C965.09-RELATED"/>
    <property type="match status" value="1"/>
</dbReference>
<gene>
    <name evidence="3" type="ORF">SLS62_006254</name>
</gene>
<proteinExistence type="predicted"/>
<dbReference type="Gene3D" id="3.60.110.10">
    <property type="entry name" value="Carbon-nitrogen hydrolase"/>
    <property type="match status" value="1"/>
</dbReference>
<dbReference type="Pfam" id="PF00795">
    <property type="entry name" value="CN_hydrolase"/>
    <property type="match status" value="1"/>
</dbReference>
<sequence length="368" mass="40381">MASQPMPRSVTVAAAQLGPNQLETPREEILARMVRTDADPAPASLKLMDEAAASKVRIIVFPELALTTFFPVKLIKDADEISKFFEPASPSSPYAVLETPHAKPLVDKAHALGMDFYFGYAERWTAEDGTTTDYNTTLYYSVAAGQAIAKYRKVHLPGTVEPIEDPKAYQQLEKRYFKPGDIGFQAFRAPGLVEGAVKAEDAAANGTDGKGDPILGMLICNDRRWAEAWRAYGLQGAELVLEGYNTTMWAPQYEGSPEEQRALAEFHHRLSCQAGSYGNACWGVHAAKCGEENGQWMIGGSMVVDPDGRVVAESATLGDELVVATLDLARCRKGKERVFNFARHRRTEHYGILLEQVGVKEVPLLGRS</sequence>
<evidence type="ECO:0000313" key="3">
    <source>
        <dbReference type="EMBL" id="KAK7751769.1"/>
    </source>
</evidence>
<keyword evidence="4" id="KW-1185">Reference proteome</keyword>
<keyword evidence="1" id="KW-0378">Hydrolase</keyword>
<dbReference type="PROSITE" id="PS50263">
    <property type="entry name" value="CN_HYDROLASE"/>
    <property type="match status" value="1"/>
</dbReference>
<comment type="caution">
    <text evidence="3">The sequence shown here is derived from an EMBL/GenBank/DDBJ whole genome shotgun (WGS) entry which is preliminary data.</text>
</comment>
<dbReference type="InterPro" id="IPR050345">
    <property type="entry name" value="Aliph_Amidase/BUP"/>
</dbReference>
<dbReference type="SUPFAM" id="SSF56317">
    <property type="entry name" value="Carbon-nitrogen hydrolase"/>
    <property type="match status" value="1"/>
</dbReference>
<accession>A0AAN9UYU7</accession>
<dbReference type="AlphaFoldDB" id="A0AAN9UYU7"/>
<organism evidence="3 4">
    <name type="scientific">Diatrype stigma</name>
    <dbReference type="NCBI Taxonomy" id="117547"/>
    <lineage>
        <taxon>Eukaryota</taxon>
        <taxon>Fungi</taxon>
        <taxon>Dikarya</taxon>
        <taxon>Ascomycota</taxon>
        <taxon>Pezizomycotina</taxon>
        <taxon>Sordariomycetes</taxon>
        <taxon>Xylariomycetidae</taxon>
        <taxon>Xylariales</taxon>
        <taxon>Diatrypaceae</taxon>
        <taxon>Diatrype</taxon>
    </lineage>
</organism>